<proteinExistence type="predicted"/>
<protein>
    <submittedName>
        <fullName evidence="1">Uncharacterized protein</fullName>
    </submittedName>
</protein>
<feature type="non-terminal residue" evidence="1">
    <location>
        <position position="1"/>
    </location>
</feature>
<evidence type="ECO:0000313" key="2">
    <source>
        <dbReference type="Proteomes" id="UP000054564"/>
    </source>
</evidence>
<name>A0A0L0UJY7_9BASI</name>
<accession>A0A0L0UJY7</accession>
<dbReference type="EMBL" id="AJIL01006072">
    <property type="protein sequence ID" value="KNE87265.1"/>
    <property type="molecule type" value="Genomic_DNA"/>
</dbReference>
<gene>
    <name evidence="1" type="ORF">PSTG_19354</name>
</gene>
<keyword evidence="2" id="KW-1185">Reference proteome</keyword>
<feature type="non-terminal residue" evidence="1">
    <location>
        <position position="117"/>
    </location>
</feature>
<comment type="caution">
    <text evidence="1">The sequence shown here is derived from an EMBL/GenBank/DDBJ whole genome shotgun (WGS) entry which is preliminary data.</text>
</comment>
<dbReference type="AlphaFoldDB" id="A0A0L0UJY7"/>
<reference evidence="2" key="1">
    <citation type="submission" date="2014-03" db="EMBL/GenBank/DDBJ databases">
        <title>The Genome Sequence of Puccinia striiformis f. sp. tritici PST-78.</title>
        <authorList>
            <consortium name="The Broad Institute Genome Sequencing Platform"/>
            <person name="Cuomo C."/>
            <person name="Hulbert S."/>
            <person name="Chen X."/>
            <person name="Walker B."/>
            <person name="Young S.K."/>
            <person name="Zeng Q."/>
            <person name="Gargeya S."/>
            <person name="Fitzgerald M."/>
            <person name="Haas B."/>
            <person name="Abouelleil A."/>
            <person name="Alvarado L."/>
            <person name="Arachchi H.M."/>
            <person name="Berlin A.M."/>
            <person name="Chapman S.B."/>
            <person name="Goldberg J."/>
            <person name="Griggs A."/>
            <person name="Gujja S."/>
            <person name="Hansen M."/>
            <person name="Howarth C."/>
            <person name="Imamovic A."/>
            <person name="Larimer J."/>
            <person name="McCowan C."/>
            <person name="Montmayeur A."/>
            <person name="Murphy C."/>
            <person name="Neiman D."/>
            <person name="Pearson M."/>
            <person name="Priest M."/>
            <person name="Roberts A."/>
            <person name="Saif S."/>
            <person name="Shea T."/>
            <person name="Sisk P."/>
            <person name="Sykes S."/>
            <person name="Wortman J."/>
            <person name="Nusbaum C."/>
            <person name="Birren B."/>
        </authorList>
    </citation>
    <scope>NUCLEOTIDE SEQUENCE [LARGE SCALE GENOMIC DNA]</scope>
    <source>
        <strain evidence="2">race PST-78</strain>
    </source>
</reference>
<dbReference type="Proteomes" id="UP000054564">
    <property type="component" value="Unassembled WGS sequence"/>
</dbReference>
<organism evidence="1 2">
    <name type="scientific">Puccinia striiformis f. sp. tritici PST-78</name>
    <dbReference type="NCBI Taxonomy" id="1165861"/>
    <lineage>
        <taxon>Eukaryota</taxon>
        <taxon>Fungi</taxon>
        <taxon>Dikarya</taxon>
        <taxon>Basidiomycota</taxon>
        <taxon>Pucciniomycotina</taxon>
        <taxon>Pucciniomycetes</taxon>
        <taxon>Pucciniales</taxon>
        <taxon>Pucciniaceae</taxon>
        <taxon>Puccinia</taxon>
    </lineage>
</organism>
<sequence length="117" mass="13653">RVTPPILRTRQLLKSHLNPNCHLTNDAKSLHCHPHRAFLRRDPVHRLQRNWLRKHKFLAPFSWHCPQTLLSDVPLTRACPHHLLSIATARLAQLYKASRRRLPLSVGRTSNSFRPIS</sequence>
<evidence type="ECO:0000313" key="1">
    <source>
        <dbReference type="EMBL" id="KNE87265.1"/>
    </source>
</evidence>